<gene>
    <name evidence="2" type="ORF">GCM10008983_21420</name>
</gene>
<protein>
    <submittedName>
        <fullName evidence="2">Glycerophosphodiester phosphodiesterase</fullName>
    </submittedName>
</protein>
<accession>A0ABP3J6K8</accession>
<sequence>MPTTIFAHRGASSLAPENTMPSFKLAYELGAEGIETDVHLTRDNETVLMHDEHLKRTTNGHGYIKNFTYEQLQKLDAGSWFSSDYAGVSILTLGTLLNWVRNKSLYLNLELKNNKIDYKYLEHLVYEQVKQYRLTNRTILSTSNPHSIKRLRLLSDSPNIGFLRSKRAKNLVGYTEKLGAGSLHINHRLLSPRLLRQSDEANMPLRVYTVNRPDIMRRCFQSGCDAIITDVPHTALEQRK</sequence>
<dbReference type="PANTHER" id="PTHR46211">
    <property type="entry name" value="GLYCEROPHOSPHORYL DIESTER PHOSPHODIESTERASE"/>
    <property type="match status" value="1"/>
</dbReference>
<organism evidence="2 3">
    <name type="scientific">Lentibacillus halophilus</name>
    <dbReference type="NCBI Taxonomy" id="295065"/>
    <lineage>
        <taxon>Bacteria</taxon>
        <taxon>Bacillati</taxon>
        <taxon>Bacillota</taxon>
        <taxon>Bacilli</taxon>
        <taxon>Bacillales</taxon>
        <taxon>Bacillaceae</taxon>
        <taxon>Lentibacillus</taxon>
    </lineage>
</organism>
<feature type="domain" description="GP-PDE" evidence="1">
    <location>
        <begin position="3"/>
        <end position="239"/>
    </location>
</feature>
<dbReference type="PANTHER" id="PTHR46211:SF1">
    <property type="entry name" value="GLYCEROPHOSPHODIESTER PHOSPHODIESTERASE, CYTOPLASMIC"/>
    <property type="match status" value="1"/>
</dbReference>
<dbReference type="CDD" id="cd08563">
    <property type="entry name" value="GDPD_TtGDE_like"/>
    <property type="match status" value="1"/>
</dbReference>
<reference evidence="3" key="1">
    <citation type="journal article" date="2019" name="Int. J. Syst. Evol. Microbiol.">
        <title>The Global Catalogue of Microorganisms (GCM) 10K type strain sequencing project: providing services to taxonomists for standard genome sequencing and annotation.</title>
        <authorList>
            <consortium name="The Broad Institute Genomics Platform"/>
            <consortium name="The Broad Institute Genome Sequencing Center for Infectious Disease"/>
            <person name="Wu L."/>
            <person name="Ma J."/>
        </authorList>
    </citation>
    <scope>NUCLEOTIDE SEQUENCE [LARGE SCALE GENOMIC DNA]</scope>
    <source>
        <strain evidence="3">JCM 12149</strain>
    </source>
</reference>
<dbReference type="InterPro" id="IPR030395">
    <property type="entry name" value="GP_PDE_dom"/>
</dbReference>
<name>A0ABP3J6K8_9BACI</name>
<evidence type="ECO:0000313" key="3">
    <source>
        <dbReference type="Proteomes" id="UP001501459"/>
    </source>
</evidence>
<dbReference type="InterPro" id="IPR017946">
    <property type="entry name" value="PLC-like_Pdiesterase_TIM-brl"/>
</dbReference>
<keyword evidence="3" id="KW-1185">Reference proteome</keyword>
<dbReference type="EMBL" id="BAAADM010000054">
    <property type="protein sequence ID" value="GAA0443860.1"/>
    <property type="molecule type" value="Genomic_DNA"/>
</dbReference>
<dbReference type="SUPFAM" id="SSF51695">
    <property type="entry name" value="PLC-like phosphodiesterases"/>
    <property type="match status" value="1"/>
</dbReference>
<dbReference type="Pfam" id="PF03009">
    <property type="entry name" value="GDPD"/>
    <property type="match status" value="1"/>
</dbReference>
<dbReference type="PROSITE" id="PS51704">
    <property type="entry name" value="GP_PDE"/>
    <property type="match status" value="1"/>
</dbReference>
<evidence type="ECO:0000313" key="2">
    <source>
        <dbReference type="EMBL" id="GAA0443860.1"/>
    </source>
</evidence>
<comment type="caution">
    <text evidence="2">The sequence shown here is derived from an EMBL/GenBank/DDBJ whole genome shotgun (WGS) entry which is preliminary data.</text>
</comment>
<proteinExistence type="predicted"/>
<dbReference type="Gene3D" id="3.20.20.190">
    <property type="entry name" value="Phosphatidylinositol (PI) phosphodiesterase"/>
    <property type="match status" value="1"/>
</dbReference>
<evidence type="ECO:0000259" key="1">
    <source>
        <dbReference type="PROSITE" id="PS51704"/>
    </source>
</evidence>
<dbReference type="Proteomes" id="UP001501459">
    <property type="component" value="Unassembled WGS sequence"/>
</dbReference>